<name>A0AAQ4CMG3_9CREN</name>
<evidence type="ECO:0000313" key="2">
    <source>
        <dbReference type="Proteomes" id="UP001319921"/>
    </source>
</evidence>
<dbReference type="Proteomes" id="UP001319921">
    <property type="component" value="Chromosome"/>
</dbReference>
<dbReference type="AlphaFoldDB" id="A0AAQ4CMG3"/>
<accession>A0AAQ4CMG3</accession>
<keyword evidence="2" id="KW-1185">Reference proteome</keyword>
<protein>
    <submittedName>
        <fullName evidence="1">Uncharacterized protein</fullName>
    </submittedName>
</protein>
<reference evidence="1 2" key="1">
    <citation type="journal article" date="2022" name="Microbiol. Resour. Announc.">
        <title>Complete Genome Sequence of the Hyperthermophilic and Acidophilic Archaeon Saccharolobus caldissimus Strain HS-3T.</title>
        <authorList>
            <person name="Sakai H.D."/>
            <person name="Kurosawa N."/>
        </authorList>
    </citation>
    <scope>NUCLEOTIDE SEQUENCE [LARGE SCALE GENOMIC DNA]</scope>
    <source>
        <strain evidence="1 2">JCM32116</strain>
    </source>
</reference>
<evidence type="ECO:0000313" key="1">
    <source>
        <dbReference type="EMBL" id="BDB96994.1"/>
    </source>
</evidence>
<dbReference type="RefSeq" id="WP_229571035.1">
    <property type="nucleotide sequence ID" value="NZ_AP025226.1"/>
</dbReference>
<sequence length="152" mass="17913">MTEQTTILSKAQELYGKAAKLVTVNRAARRILRELNELINTLEEYIHYNIEYDKAEVGTKLKYYEKQLQLVERKRELFKFFREVSKKQGSLPENADDEEFLLSWIKEKGYELCSYSKAEALERLDELEEGEVVEEEDPLGSGLDLWCLKVRR</sequence>
<dbReference type="KEGG" id="scas:SACC_00110"/>
<dbReference type="GeneID" id="68864719"/>
<gene>
    <name evidence="1" type="ORF">SACC_00110</name>
</gene>
<organism evidence="1 2">
    <name type="scientific">Saccharolobus caldissimus</name>
    <dbReference type="NCBI Taxonomy" id="1702097"/>
    <lineage>
        <taxon>Archaea</taxon>
        <taxon>Thermoproteota</taxon>
        <taxon>Thermoprotei</taxon>
        <taxon>Sulfolobales</taxon>
        <taxon>Sulfolobaceae</taxon>
        <taxon>Saccharolobus</taxon>
    </lineage>
</organism>
<proteinExistence type="predicted"/>
<dbReference type="EMBL" id="AP025226">
    <property type="protein sequence ID" value="BDB96994.1"/>
    <property type="molecule type" value="Genomic_DNA"/>
</dbReference>